<dbReference type="EMBL" id="PKUQ01000050">
    <property type="protein sequence ID" value="PLW75458.1"/>
    <property type="molecule type" value="Genomic_DNA"/>
</dbReference>
<gene>
    <name evidence="4" type="ORF">C0081_01085</name>
    <name evidence="3" type="ORF">C0081_19125</name>
</gene>
<organism evidence="3 5">
    <name type="scientific">Cohaesibacter celericrescens</name>
    <dbReference type="NCBI Taxonomy" id="2067669"/>
    <lineage>
        <taxon>Bacteria</taxon>
        <taxon>Pseudomonadati</taxon>
        <taxon>Pseudomonadota</taxon>
        <taxon>Alphaproteobacteria</taxon>
        <taxon>Hyphomicrobiales</taxon>
        <taxon>Cohaesibacteraceae</taxon>
    </lineage>
</organism>
<evidence type="ECO:0000313" key="5">
    <source>
        <dbReference type="Proteomes" id="UP000234881"/>
    </source>
</evidence>
<evidence type="ECO:0000259" key="2">
    <source>
        <dbReference type="Pfam" id="PF01627"/>
    </source>
</evidence>
<dbReference type="InterPro" id="IPR008207">
    <property type="entry name" value="Sig_transdc_His_kin_Hpt_dom"/>
</dbReference>
<sequence>MQSQTVILDRDHLARQTMEDEDLQREVLQLFTDQMVLKLGQLDVGVVDRKEYAHSIKGAAKGIGAWQVAHAAEALEAGKGDTQNLVQALRLAVDETLLEIRSILNT</sequence>
<dbReference type="GO" id="GO:0004672">
    <property type="term" value="F:protein kinase activity"/>
    <property type="evidence" value="ECO:0007669"/>
    <property type="project" value="UniProtKB-ARBA"/>
</dbReference>
<evidence type="ECO:0000313" key="3">
    <source>
        <dbReference type="EMBL" id="PLW75458.1"/>
    </source>
</evidence>
<dbReference type="Pfam" id="PF01627">
    <property type="entry name" value="Hpt"/>
    <property type="match status" value="1"/>
</dbReference>
<dbReference type="Proteomes" id="UP000234881">
    <property type="component" value="Unassembled WGS sequence"/>
</dbReference>
<proteinExistence type="predicted"/>
<keyword evidence="1" id="KW-0902">Two-component regulatory system</keyword>
<reference evidence="3 5" key="1">
    <citation type="submission" date="2018-01" db="EMBL/GenBank/DDBJ databases">
        <title>The draft genome sequence of Cohaesibacter sp. H1304.</title>
        <authorList>
            <person name="Wang N.-N."/>
            <person name="Du Z.-J."/>
        </authorList>
    </citation>
    <scope>NUCLEOTIDE SEQUENCE [LARGE SCALE GENOMIC DNA]</scope>
    <source>
        <strain evidence="3 5">H1304</strain>
    </source>
</reference>
<dbReference type="OrthoDB" id="8454588at2"/>
<dbReference type="AlphaFoldDB" id="A0A2N5XLZ9"/>
<feature type="domain" description="HPt" evidence="2">
    <location>
        <begin position="50"/>
        <end position="95"/>
    </location>
</feature>
<dbReference type="RefSeq" id="WP_101531949.1">
    <property type="nucleotide sequence ID" value="NZ_JBFHIU010000033.1"/>
</dbReference>
<dbReference type="SUPFAM" id="SSF47226">
    <property type="entry name" value="Histidine-containing phosphotransfer domain, HPT domain"/>
    <property type="match status" value="1"/>
</dbReference>
<name>A0A2N5XLZ9_9HYPH</name>
<evidence type="ECO:0000313" key="4">
    <source>
        <dbReference type="EMBL" id="PLW78865.1"/>
    </source>
</evidence>
<keyword evidence="5" id="KW-1185">Reference proteome</keyword>
<dbReference type="EMBL" id="PKUQ01000001">
    <property type="protein sequence ID" value="PLW78865.1"/>
    <property type="molecule type" value="Genomic_DNA"/>
</dbReference>
<protein>
    <recommendedName>
        <fullName evidence="2">HPt domain-containing protein</fullName>
    </recommendedName>
</protein>
<accession>A0A2N5XLZ9</accession>
<evidence type="ECO:0000256" key="1">
    <source>
        <dbReference type="ARBA" id="ARBA00023012"/>
    </source>
</evidence>
<dbReference type="GO" id="GO:0000160">
    <property type="term" value="P:phosphorelay signal transduction system"/>
    <property type="evidence" value="ECO:0007669"/>
    <property type="project" value="UniProtKB-KW"/>
</dbReference>
<dbReference type="InterPro" id="IPR036641">
    <property type="entry name" value="HPT_dom_sf"/>
</dbReference>
<dbReference type="Gene3D" id="1.20.120.160">
    <property type="entry name" value="HPT domain"/>
    <property type="match status" value="1"/>
</dbReference>
<comment type="caution">
    <text evidence="3">The sequence shown here is derived from an EMBL/GenBank/DDBJ whole genome shotgun (WGS) entry which is preliminary data.</text>
</comment>